<evidence type="ECO:0000256" key="1">
    <source>
        <dbReference type="SAM" id="MobiDB-lite"/>
    </source>
</evidence>
<dbReference type="EMBL" id="JAMC01000001">
    <property type="protein sequence ID" value="KEJ91093.1"/>
    <property type="molecule type" value="Genomic_DNA"/>
</dbReference>
<sequence>MWLLPSGSDQVGEAPARTNLSRGDIGNLAPHCKAAAFAVTSSWDWVLYLAKVLPLRLVLLAS</sequence>
<proteinExistence type="predicted"/>
<dbReference type="STRING" id="1300350.Z948_1948"/>
<evidence type="ECO:0000313" key="2">
    <source>
        <dbReference type="EMBL" id="KEJ91093.1"/>
    </source>
</evidence>
<gene>
    <name evidence="2" type="ORF">DSW25_03280</name>
</gene>
<evidence type="ECO:0000313" key="3">
    <source>
        <dbReference type="Proteomes" id="UP000027734"/>
    </source>
</evidence>
<dbReference type="AlphaFoldDB" id="A0A073ILA7"/>
<keyword evidence="3" id="KW-1185">Reference proteome</keyword>
<feature type="region of interest" description="Disordered" evidence="1">
    <location>
        <begin position="1"/>
        <end position="21"/>
    </location>
</feature>
<organism evidence="2 3">
    <name type="scientific">Sulfitobacter donghicola DSW-25 = KCTC 12864 = JCM 14565</name>
    <dbReference type="NCBI Taxonomy" id="1300350"/>
    <lineage>
        <taxon>Bacteria</taxon>
        <taxon>Pseudomonadati</taxon>
        <taxon>Pseudomonadota</taxon>
        <taxon>Alphaproteobacteria</taxon>
        <taxon>Rhodobacterales</taxon>
        <taxon>Roseobacteraceae</taxon>
        <taxon>Sulfitobacter</taxon>
    </lineage>
</organism>
<comment type="caution">
    <text evidence="2">The sequence shown here is derived from an EMBL/GenBank/DDBJ whole genome shotgun (WGS) entry which is preliminary data.</text>
</comment>
<accession>A0A073ILA7</accession>
<dbReference type="Proteomes" id="UP000027734">
    <property type="component" value="Unassembled WGS sequence"/>
</dbReference>
<protein>
    <submittedName>
        <fullName evidence="2">Uncharacterized protein</fullName>
    </submittedName>
</protein>
<name>A0A073ILA7_9RHOB</name>
<reference evidence="2 3" key="1">
    <citation type="submission" date="2014-01" db="EMBL/GenBank/DDBJ databases">
        <title>Sulfitobacter donghicola JCM 14565 Genome Sequencing.</title>
        <authorList>
            <person name="Lai Q."/>
            <person name="Hong Z."/>
        </authorList>
    </citation>
    <scope>NUCLEOTIDE SEQUENCE [LARGE SCALE GENOMIC DNA]</scope>
    <source>
        <strain evidence="2 3">JCM 14565</strain>
    </source>
</reference>